<organism evidence="2 3">
    <name type="scientific">Capsella rubella</name>
    <dbReference type="NCBI Taxonomy" id="81985"/>
    <lineage>
        <taxon>Eukaryota</taxon>
        <taxon>Viridiplantae</taxon>
        <taxon>Streptophyta</taxon>
        <taxon>Embryophyta</taxon>
        <taxon>Tracheophyta</taxon>
        <taxon>Spermatophyta</taxon>
        <taxon>Magnoliopsida</taxon>
        <taxon>eudicotyledons</taxon>
        <taxon>Gunneridae</taxon>
        <taxon>Pentapetalae</taxon>
        <taxon>rosids</taxon>
        <taxon>malvids</taxon>
        <taxon>Brassicales</taxon>
        <taxon>Brassicaceae</taxon>
        <taxon>Camelineae</taxon>
        <taxon>Capsella</taxon>
    </lineage>
</organism>
<dbReference type="InterPro" id="IPR011043">
    <property type="entry name" value="Gal_Oxase/kelch_b-propeller"/>
</dbReference>
<dbReference type="SMART" id="SM00256">
    <property type="entry name" value="FBOX"/>
    <property type="match status" value="1"/>
</dbReference>
<proteinExistence type="predicted"/>
<dbReference type="AlphaFoldDB" id="R0HDI7"/>
<dbReference type="InterPro" id="IPR001810">
    <property type="entry name" value="F-box_dom"/>
</dbReference>
<evidence type="ECO:0000313" key="2">
    <source>
        <dbReference type="EMBL" id="EOA23100.1"/>
    </source>
</evidence>
<reference evidence="3" key="1">
    <citation type="journal article" date="2013" name="Nat. Genet.">
        <title>The Capsella rubella genome and the genomic consequences of rapid mating system evolution.</title>
        <authorList>
            <person name="Slotte T."/>
            <person name="Hazzouri K.M."/>
            <person name="Agren J.A."/>
            <person name="Koenig D."/>
            <person name="Maumus F."/>
            <person name="Guo Y.L."/>
            <person name="Steige K."/>
            <person name="Platts A.E."/>
            <person name="Escobar J.S."/>
            <person name="Newman L.K."/>
            <person name="Wang W."/>
            <person name="Mandakova T."/>
            <person name="Vello E."/>
            <person name="Smith L.M."/>
            <person name="Henz S.R."/>
            <person name="Steffen J."/>
            <person name="Takuno S."/>
            <person name="Brandvain Y."/>
            <person name="Coop G."/>
            <person name="Andolfatto P."/>
            <person name="Hu T.T."/>
            <person name="Blanchette M."/>
            <person name="Clark R.M."/>
            <person name="Quesneville H."/>
            <person name="Nordborg M."/>
            <person name="Gaut B.S."/>
            <person name="Lysak M.A."/>
            <person name="Jenkins J."/>
            <person name="Grimwood J."/>
            <person name="Chapman J."/>
            <person name="Prochnik S."/>
            <person name="Shu S."/>
            <person name="Rokhsar D."/>
            <person name="Schmutz J."/>
            <person name="Weigel D."/>
            <person name="Wright S.I."/>
        </authorList>
    </citation>
    <scope>NUCLEOTIDE SEQUENCE [LARGE SCALE GENOMIC DNA]</scope>
    <source>
        <strain evidence="3">cv. Monte Gargano</strain>
    </source>
</reference>
<name>R0HDI7_9BRAS</name>
<protein>
    <recommendedName>
        <fullName evidence="1">F-box domain-containing protein</fullName>
    </recommendedName>
</protein>
<dbReference type="NCBIfam" id="TIGR01640">
    <property type="entry name" value="F_box_assoc_1"/>
    <property type="match status" value="1"/>
</dbReference>
<dbReference type="OrthoDB" id="1057920at2759"/>
<evidence type="ECO:0000313" key="3">
    <source>
        <dbReference type="Proteomes" id="UP000029121"/>
    </source>
</evidence>
<dbReference type="InterPro" id="IPR017451">
    <property type="entry name" value="F-box-assoc_interact_dom"/>
</dbReference>
<dbReference type="SUPFAM" id="SSF81383">
    <property type="entry name" value="F-box domain"/>
    <property type="match status" value="1"/>
</dbReference>
<dbReference type="InterPro" id="IPR050796">
    <property type="entry name" value="SCF_F-box_component"/>
</dbReference>
<sequence>MTTTMSNLLKDMVEEILSRVPSKYTKQMRLTCKNWNALFENKSFRKMHIEKEEAAARKLGLTRMVMMMNHNVYLMGITVNENPSIHCLGKLGSKKVKINQVYHCEGLLLCILKDDDTTKVLVCNPYLRQTRWIQTRKFHHAGEYFYIYAIGYNDNSPKILRFIIRQEQNLTLRYEIYDFDTDLWTIFEVTPNWRIVCHGGFSLKGNTYWCAVEVQNALSVVNHIICFDFTRERFGQLIPLPFKALGLQFASFSSIRGENMAALFQSMESLKVEIWVTTKIDGENASWSNLFTLNNMPYLDKKLICTTFLLDEEKKVAVCFDDERIGTHNVINIIGEAGFLRKLELGEPACVGWPRLCPYVPSIVQIKKRNRVKG</sequence>
<dbReference type="Pfam" id="PF07734">
    <property type="entry name" value="FBA_1"/>
    <property type="match status" value="1"/>
</dbReference>
<dbReference type="EMBL" id="KB870810">
    <property type="protein sequence ID" value="EOA23100.1"/>
    <property type="molecule type" value="Genomic_DNA"/>
</dbReference>
<keyword evidence="3" id="KW-1185">Reference proteome</keyword>
<evidence type="ECO:0000259" key="1">
    <source>
        <dbReference type="SMART" id="SM00256"/>
    </source>
</evidence>
<dbReference type="InterPro" id="IPR006527">
    <property type="entry name" value="F-box-assoc_dom_typ1"/>
</dbReference>
<dbReference type="STRING" id="81985.R0HDI7"/>
<dbReference type="InterPro" id="IPR036047">
    <property type="entry name" value="F-box-like_dom_sf"/>
</dbReference>
<accession>R0HDI7</accession>
<dbReference type="Proteomes" id="UP000029121">
    <property type="component" value="Unassembled WGS sequence"/>
</dbReference>
<dbReference type="KEGG" id="crb:17882459"/>
<dbReference type="PANTHER" id="PTHR31672:SF13">
    <property type="entry name" value="F-BOX PROTEIN CPR30-LIKE"/>
    <property type="match status" value="1"/>
</dbReference>
<dbReference type="SUPFAM" id="SSF50965">
    <property type="entry name" value="Galactose oxidase, central domain"/>
    <property type="match status" value="1"/>
</dbReference>
<gene>
    <name evidence="2" type="ORF">CARUB_v10003888mg</name>
</gene>
<dbReference type="PANTHER" id="PTHR31672">
    <property type="entry name" value="BNACNNG10540D PROTEIN"/>
    <property type="match status" value="1"/>
</dbReference>
<dbReference type="CDD" id="cd22157">
    <property type="entry name" value="F-box_AtFBW1-like"/>
    <property type="match status" value="1"/>
</dbReference>
<dbReference type="Pfam" id="PF00646">
    <property type="entry name" value="F-box"/>
    <property type="match status" value="1"/>
</dbReference>
<feature type="domain" description="F-box" evidence="1">
    <location>
        <begin position="8"/>
        <end position="48"/>
    </location>
</feature>